<dbReference type="AlphaFoldDB" id="C7NFD4"/>
<evidence type="ECO:0000313" key="3">
    <source>
        <dbReference type="EMBL" id="ACV05869.1"/>
    </source>
</evidence>
<keyword evidence="2" id="KW-0812">Transmembrane</keyword>
<name>C7NFD4_KYTSD</name>
<evidence type="ECO:0000256" key="2">
    <source>
        <dbReference type="SAM" id="Phobius"/>
    </source>
</evidence>
<feature type="transmembrane region" description="Helical" evidence="2">
    <location>
        <begin position="58"/>
        <end position="76"/>
    </location>
</feature>
<evidence type="ECO:0000313" key="4">
    <source>
        <dbReference type="Proteomes" id="UP000006666"/>
    </source>
</evidence>
<sequence>MSSHPTDATPPTDTTDAARTSGPAQVVHPKKARILAIISWVLAVCFIVLALVTRPTSWVTVGLAVAGAALAWVLIWRPRITLDHHGLTIVNPVRTTTIPWQRMRRVGSRWSLEVESERGMHRAWAVGSSYRDPSGVDHSADVTGLGLLRRVTTGQDPREQEPPPAKMLEDLQHVAGTVRGARDAHADALTDGVIEADPTPTRTRIEPLPAAGLAVGLLLPLVIWAL</sequence>
<feature type="transmembrane region" description="Helical" evidence="2">
    <location>
        <begin position="34"/>
        <end position="52"/>
    </location>
</feature>
<dbReference type="HOGENOM" id="CLU_1223418_0_0_11"/>
<evidence type="ECO:0000256" key="1">
    <source>
        <dbReference type="SAM" id="MobiDB-lite"/>
    </source>
</evidence>
<keyword evidence="2" id="KW-0472">Membrane</keyword>
<dbReference type="STRING" id="478801.Ksed_08150"/>
<organism evidence="3 4">
    <name type="scientific">Kytococcus sedentarius (strain ATCC 14392 / DSM 20547 / JCM 11482 / CCUG 33030 / NBRC 15357 / NCTC 11040 / CCM 314 / 541)</name>
    <name type="common">Micrococcus sedentarius</name>
    <dbReference type="NCBI Taxonomy" id="478801"/>
    <lineage>
        <taxon>Bacteria</taxon>
        <taxon>Bacillati</taxon>
        <taxon>Actinomycetota</taxon>
        <taxon>Actinomycetes</taxon>
        <taxon>Micrococcales</taxon>
        <taxon>Kytococcaceae</taxon>
        <taxon>Kytococcus</taxon>
    </lineage>
</organism>
<keyword evidence="4" id="KW-1185">Reference proteome</keyword>
<gene>
    <name evidence="3" type="ordered locus">Ksed_08150</name>
</gene>
<accession>C7NFD4</accession>
<feature type="transmembrane region" description="Helical" evidence="2">
    <location>
        <begin position="208"/>
        <end position="225"/>
    </location>
</feature>
<dbReference type="eggNOG" id="ENOG50332AI">
    <property type="taxonomic scope" value="Bacteria"/>
</dbReference>
<feature type="compositionally biased region" description="Low complexity" evidence="1">
    <location>
        <begin position="1"/>
        <end position="18"/>
    </location>
</feature>
<dbReference type="KEGG" id="kse:Ksed_08150"/>
<protein>
    <recommendedName>
        <fullName evidence="5">PH domain-containing protein</fullName>
    </recommendedName>
</protein>
<reference evidence="3 4" key="1">
    <citation type="journal article" date="2009" name="Stand. Genomic Sci.">
        <title>Complete genome sequence of Kytococcus sedentarius type strain (541).</title>
        <authorList>
            <person name="Sims D."/>
            <person name="Brettin T."/>
            <person name="Detter J.C."/>
            <person name="Han C."/>
            <person name="Lapidus A."/>
            <person name="Copeland A."/>
            <person name="Glavina Del Rio T."/>
            <person name="Nolan M."/>
            <person name="Chen F."/>
            <person name="Lucas S."/>
            <person name="Tice H."/>
            <person name="Cheng J.F."/>
            <person name="Bruce D."/>
            <person name="Goodwin L."/>
            <person name="Pitluck S."/>
            <person name="Ovchinnikova G."/>
            <person name="Pati A."/>
            <person name="Ivanova N."/>
            <person name="Mavrommatis K."/>
            <person name="Chen A."/>
            <person name="Palaniappan K."/>
            <person name="D'haeseleer P."/>
            <person name="Chain P."/>
            <person name="Bristow J."/>
            <person name="Eisen J.A."/>
            <person name="Markowitz V."/>
            <person name="Hugenholtz P."/>
            <person name="Schneider S."/>
            <person name="Goker M."/>
            <person name="Pukall R."/>
            <person name="Kyrpides N.C."/>
            <person name="Klenk H.P."/>
        </authorList>
    </citation>
    <scope>NUCLEOTIDE SEQUENCE [LARGE SCALE GENOMIC DNA]</scope>
    <source>
        <strain evidence="4">ATCC 14392 / DSM 20547 / JCM 11482 / CCUG 33030 / NBRC 15357 / NCTC 11040 / CCM 314 / 541</strain>
    </source>
</reference>
<dbReference type="RefSeq" id="WP_012802284.1">
    <property type="nucleotide sequence ID" value="NC_013169.1"/>
</dbReference>
<keyword evidence="2" id="KW-1133">Transmembrane helix</keyword>
<feature type="region of interest" description="Disordered" evidence="1">
    <location>
        <begin position="1"/>
        <end position="24"/>
    </location>
</feature>
<dbReference type="EMBL" id="CP001686">
    <property type="protein sequence ID" value="ACV05869.1"/>
    <property type="molecule type" value="Genomic_DNA"/>
</dbReference>
<proteinExistence type="predicted"/>
<dbReference type="Proteomes" id="UP000006666">
    <property type="component" value="Chromosome"/>
</dbReference>
<evidence type="ECO:0008006" key="5">
    <source>
        <dbReference type="Google" id="ProtNLM"/>
    </source>
</evidence>